<keyword evidence="5" id="KW-0441">Lipid A biosynthesis</keyword>
<keyword evidence="8 11" id="KW-1133">Transmembrane helix</keyword>
<dbReference type="OrthoDB" id="9783707at2"/>
<sequence length="278" mass="28758">MSVHVFAAVLLAALFHAAWNTAIKQGGDRVATMLLLALVQAAIALPLLPFVVPPDPAALGWIVAGMVLHTGYKVFLVGAYDHADLSQVYPLARGTAPLVVMLISVIALGAAVAPVQIGAVVLISAGVLTMALKGAPRRMAGRGLAYALGTAGFTAGYTLVDGTGARVAGTPSGYILWMVVGDAVLMGLWAVSRRGPAVLAAMRGGWRSGCAAGALSLASYWIAVWAFTQAPLALVAALRETSILFSILIAALWLREPVGRWRWAAATLIAAGIVAMRL</sequence>
<dbReference type="InterPro" id="IPR000620">
    <property type="entry name" value="EamA_dom"/>
</dbReference>
<feature type="transmembrane region" description="Helical" evidence="11">
    <location>
        <begin position="233"/>
        <end position="254"/>
    </location>
</feature>
<feature type="transmembrane region" description="Helical" evidence="11">
    <location>
        <begin position="59"/>
        <end position="80"/>
    </location>
</feature>
<feature type="transmembrane region" description="Helical" evidence="11">
    <location>
        <begin position="143"/>
        <end position="160"/>
    </location>
</feature>
<dbReference type="AlphaFoldDB" id="A0A438ADY2"/>
<keyword evidence="2" id="KW-1003">Cell membrane</keyword>
<dbReference type="GO" id="GO:0005886">
    <property type="term" value="C:plasma membrane"/>
    <property type="evidence" value="ECO:0007669"/>
    <property type="project" value="UniProtKB-SubCell"/>
</dbReference>
<comment type="caution">
    <text evidence="13">The sequence shown here is derived from an EMBL/GenBank/DDBJ whole genome shotgun (WGS) entry which is preliminary data.</text>
</comment>
<evidence type="ECO:0000256" key="10">
    <source>
        <dbReference type="ARBA" id="ARBA00023136"/>
    </source>
</evidence>
<keyword evidence="4" id="KW-0997">Cell inner membrane</keyword>
<reference evidence="13 14" key="1">
    <citation type="submission" date="2018-11" db="EMBL/GenBank/DDBJ databases">
        <title>Mesobaculum littorinae gen. nov., sp. nov., isolated from Littorina scabra that represents a novel genus of the order Rhodobacteraceae.</title>
        <authorList>
            <person name="Li F."/>
        </authorList>
    </citation>
    <scope>NUCLEOTIDE SEQUENCE [LARGE SCALE GENOMIC DNA]</scope>
    <source>
        <strain evidence="13 14">M0103</strain>
    </source>
</reference>
<evidence type="ECO:0000256" key="9">
    <source>
        <dbReference type="ARBA" id="ARBA00023098"/>
    </source>
</evidence>
<feature type="transmembrane region" description="Helical" evidence="11">
    <location>
        <begin position="204"/>
        <end position="227"/>
    </location>
</feature>
<dbReference type="PANTHER" id="PTHR30561:SF9">
    <property type="entry name" value="4-AMINO-4-DEOXY-L-ARABINOSE-PHOSPHOUNDECAPRENOL FLIPPASE SUBUNIT ARNF-RELATED"/>
    <property type="match status" value="1"/>
</dbReference>
<evidence type="ECO:0000313" key="13">
    <source>
        <dbReference type="EMBL" id="RVV96899.1"/>
    </source>
</evidence>
<evidence type="ECO:0000256" key="4">
    <source>
        <dbReference type="ARBA" id="ARBA00022519"/>
    </source>
</evidence>
<gene>
    <name evidence="13" type="ORF">EKE94_16275</name>
</gene>
<dbReference type="GO" id="GO:0022857">
    <property type="term" value="F:transmembrane transporter activity"/>
    <property type="evidence" value="ECO:0007669"/>
    <property type="project" value="InterPro"/>
</dbReference>
<evidence type="ECO:0000313" key="14">
    <source>
        <dbReference type="Proteomes" id="UP000285908"/>
    </source>
</evidence>
<evidence type="ECO:0000259" key="12">
    <source>
        <dbReference type="Pfam" id="PF00892"/>
    </source>
</evidence>
<evidence type="ECO:0000256" key="1">
    <source>
        <dbReference type="ARBA" id="ARBA00004651"/>
    </source>
</evidence>
<dbReference type="RefSeq" id="WP_127907693.1">
    <property type="nucleotide sequence ID" value="NZ_RQXX01000007.1"/>
</dbReference>
<feature type="domain" description="EamA" evidence="12">
    <location>
        <begin position="143"/>
        <end position="276"/>
    </location>
</feature>
<evidence type="ECO:0000256" key="3">
    <source>
        <dbReference type="ARBA" id="ARBA00022516"/>
    </source>
</evidence>
<feature type="transmembrane region" description="Helical" evidence="11">
    <location>
        <begin position="100"/>
        <end position="131"/>
    </location>
</feature>
<feature type="transmembrane region" description="Helical" evidence="11">
    <location>
        <begin position="30"/>
        <end position="52"/>
    </location>
</feature>
<dbReference type="PANTHER" id="PTHR30561">
    <property type="entry name" value="SMR FAMILY PROTON-DEPENDENT DRUG EFFLUX TRANSPORTER SUGE"/>
    <property type="match status" value="1"/>
</dbReference>
<keyword evidence="7" id="KW-0448">Lipopolysaccharide biosynthesis</keyword>
<dbReference type="Gene3D" id="1.10.3730.20">
    <property type="match status" value="2"/>
</dbReference>
<feature type="transmembrane region" description="Helical" evidence="11">
    <location>
        <begin position="172"/>
        <end position="192"/>
    </location>
</feature>
<evidence type="ECO:0000256" key="11">
    <source>
        <dbReference type="SAM" id="Phobius"/>
    </source>
</evidence>
<evidence type="ECO:0000256" key="5">
    <source>
        <dbReference type="ARBA" id="ARBA00022556"/>
    </source>
</evidence>
<evidence type="ECO:0000256" key="7">
    <source>
        <dbReference type="ARBA" id="ARBA00022985"/>
    </source>
</evidence>
<organism evidence="13 14">
    <name type="scientific">Mesobaculum littorinae</name>
    <dbReference type="NCBI Taxonomy" id="2486419"/>
    <lineage>
        <taxon>Bacteria</taxon>
        <taxon>Pseudomonadati</taxon>
        <taxon>Pseudomonadota</taxon>
        <taxon>Alphaproteobacteria</taxon>
        <taxon>Rhodobacterales</taxon>
        <taxon>Roseobacteraceae</taxon>
        <taxon>Mesobaculum</taxon>
    </lineage>
</organism>
<comment type="subcellular location">
    <subcellularLocation>
        <location evidence="1">Cell membrane</location>
        <topology evidence="1">Multi-pass membrane protein</topology>
    </subcellularLocation>
</comment>
<keyword evidence="10 11" id="KW-0472">Membrane</keyword>
<dbReference type="SUPFAM" id="SSF103481">
    <property type="entry name" value="Multidrug resistance efflux transporter EmrE"/>
    <property type="match status" value="2"/>
</dbReference>
<dbReference type="InterPro" id="IPR037185">
    <property type="entry name" value="EmrE-like"/>
</dbReference>
<evidence type="ECO:0000256" key="2">
    <source>
        <dbReference type="ARBA" id="ARBA00022475"/>
    </source>
</evidence>
<keyword evidence="14" id="KW-1185">Reference proteome</keyword>
<proteinExistence type="predicted"/>
<keyword evidence="3" id="KW-0444">Lipid biosynthesis</keyword>
<dbReference type="InterPro" id="IPR000390">
    <property type="entry name" value="Small_drug/metabolite_transptr"/>
</dbReference>
<keyword evidence="9" id="KW-0443">Lipid metabolism</keyword>
<dbReference type="GO" id="GO:0009103">
    <property type="term" value="P:lipopolysaccharide biosynthetic process"/>
    <property type="evidence" value="ECO:0007669"/>
    <property type="project" value="UniProtKB-KW"/>
</dbReference>
<accession>A0A438ADY2</accession>
<dbReference type="Proteomes" id="UP000285908">
    <property type="component" value="Unassembled WGS sequence"/>
</dbReference>
<keyword evidence="6 11" id="KW-0812">Transmembrane</keyword>
<dbReference type="EMBL" id="RQXX01000007">
    <property type="protein sequence ID" value="RVV96899.1"/>
    <property type="molecule type" value="Genomic_DNA"/>
</dbReference>
<evidence type="ECO:0000256" key="6">
    <source>
        <dbReference type="ARBA" id="ARBA00022692"/>
    </source>
</evidence>
<protein>
    <submittedName>
        <fullName evidence="13">EamA family transporter</fullName>
    </submittedName>
</protein>
<dbReference type="Pfam" id="PF00892">
    <property type="entry name" value="EamA"/>
    <property type="match status" value="1"/>
</dbReference>
<evidence type="ECO:0000256" key="8">
    <source>
        <dbReference type="ARBA" id="ARBA00022989"/>
    </source>
</evidence>
<dbReference type="GO" id="GO:0009245">
    <property type="term" value="P:lipid A biosynthetic process"/>
    <property type="evidence" value="ECO:0007669"/>
    <property type="project" value="UniProtKB-KW"/>
</dbReference>
<name>A0A438ADY2_9RHOB</name>